<comment type="caution">
    <text evidence="2">The sequence shown here is derived from an EMBL/GenBank/DDBJ whole genome shotgun (WGS) entry which is preliminary data.</text>
</comment>
<gene>
    <name evidence="2" type="ORF">GPJ59_04630</name>
</gene>
<dbReference type="PANTHER" id="PTHR48079">
    <property type="entry name" value="PROTEIN YEEZ"/>
    <property type="match status" value="1"/>
</dbReference>
<dbReference type="PANTHER" id="PTHR48079:SF6">
    <property type="entry name" value="NAD(P)-BINDING DOMAIN-CONTAINING PROTEIN-RELATED"/>
    <property type="match status" value="1"/>
</dbReference>
<keyword evidence="3" id="KW-1185">Reference proteome</keyword>
<dbReference type="Pfam" id="PF01370">
    <property type="entry name" value="Epimerase"/>
    <property type="match status" value="1"/>
</dbReference>
<dbReference type="EMBL" id="WTFF01000015">
    <property type="protein sequence ID" value="MBW5481185.1"/>
    <property type="molecule type" value="Genomic_DNA"/>
</dbReference>
<reference evidence="2 3" key="1">
    <citation type="submission" date="2019-12" db="EMBL/GenBank/DDBJ databases">
        <title>Genome sequence of Streptomyces bambusae.</title>
        <authorList>
            <person name="Bansal K."/>
            <person name="Choksket S."/>
            <person name="Korpole S."/>
            <person name="Patil P.B."/>
        </authorList>
    </citation>
    <scope>NUCLEOTIDE SEQUENCE [LARGE SCALE GENOMIC DNA]</scope>
    <source>
        <strain evidence="2 3">SK60</strain>
    </source>
</reference>
<dbReference type="Gene3D" id="3.40.50.720">
    <property type="entry name" value="NAD(P)-binding Rossmann-like Domain"/>
    <property type="match status" value="1"/>
</dbReference>
<dbReference type="Proteomes" id="UP000812013">
    <property type="component" value="Unassembled WGS sequence"/>
</dbReference>
<proteinExistence type="predicted"/>
<dbReference type="InterPro" id="IPR036291">
    <property type="entry name" value="NAD(P)-bd_dom_sf"/>
</dbReference>
<organism evidence="2 3">
    <name type="scientific">Streptomyces bambusae</name>
    <dbReference type="NCBI Taxonomy" id="1550616"/>
    <lineage>
        <taxon>Bacteria</taxon>
        <taxon>Bacillati</taxon>
        <taxon>Actinomycetota</taxon>
        <taxon>Actinomycetes</taxon>
        <taxon>Kitasatosporales</taxon>
        <taxon>Streptomycetaceae</taxon>
        <taxon>Streptomyces</taxon>
    </lineage>
</organism>
<evidence type="ECO:0000313" key="3">
    <source>
        <dbReference type="Proteomes" id="UP000812013"/>
    </source>
</evidence>
<feature type="domain" description="NAD-dependent epimerase/dehydratase" evidence="1">
    <location>
        <begin position="3"/>
        <end position="226"/>
    </location>
</feature>
<name>A0ABS6Z0B6_9ACTN</name>
<evidence type="ECO:0000259" key="1">
    <source>
        <dbReference type="Pfam" id="PF01370"/>
    </source>
</evidence>
<protein>
    <submittedName>
        <fullName evidence="2">NAD-dependent epimerase/dehydratase family protein</fullName>
    </submittedName>
</protein>
<sequence>MKVLLAGASGALGGRIVRELTAAGHEVAGLGRGARNVLRADLLDREAVLRAVDGRGFDAVVHAATALQGKSLMRHQDMAPTDLLRTEGTANLLAAARETGARRFVAESMVFGYGYGDHGDAELTEADARFGPRSADPWLERHVGALRTKEELTFGADGIEGVSLRFGLFYGAGSTDTTILPMLRRRVLPVVPDKGRALAWVDIEDAARAVRLALTTPGAAGQAYNIVDDTPIGFGSHVRAVAEAFATPAPMTVPLWLLKPAPLAYAIMSTNLRLAGGKARRELGWVPVHAGCATALRALADRPALAGADAPLAA</sequence>
<evidence type="ECO:0000313" key="2">
    <source>
        <dbReference type="EMBL" id="MBW5481185.1"/>
    </source>
</evidence>
<accession>A0ABS6Z0B6</accession>
<dbReference type="InterPro" id="IPR001509">
    <property type="entry name" value="Epimerase_deHydtase"/>
</dbReference>
<dbReference type="SUPFAM" id="SSF51735">
    <property type="entry name" value="NAD(P)-binding Rossmann-fold domains"/>
    <property type="match status" value="1"/>
</dbReference>
<dbReference type="InterPro" id="IPR051783">
    <property type="entry name" value="NAD(P)-dependent_oxidoreduct"/>
</dbReference>
<dbReference type="RefSeq" id="WP_219665073.1">
    <property type="nucleotide sequence ID" value="NZ_WTFF01000015.1"/>
</dbReference>